<dbReference type="OrthoDB" id="2559662at2759"/>
<organism evidence="2 3">
    <name type="scientific">Rhodocollybia butyracea</name>
    <dbReference type="NCBI Taxonomy" id="206335"/>
    <lineage>
        <taxon>Eukaryota</taxon>
        <taxon>Fungi</taxon>
        <taxon>Dikarya</taxon>
        <taxon>Basidiomycota</taxon>
        <taxon>Agaricomycotina</taxon>
        <taxon>Agaricomycetes</taxon>
        <taxon>Agaricomycetidae</taxon>
        <taxon>Agaricales</taxon>
        <taxon>Marasmiineae</taxon>
        <taxon>Omphalotaceae</taxon>
        <taxon>Rhodocollybia</taxon>
    </lineage>
</organism>
<sequence>MLPGQYQRLGSQSPLRLRTSATARRRITLISIPTFLIILFFLFGPYNRSKKWGFGPPTYAKIRQFERELPQHNLDLPFPEGRTGRYVRFDNQVKMLGWNNVLNEVLMNAHLAYESKRSYVFQDYIWKPEYFPWPLPRYCIIFRKWCAPHTPLNAIIAGPTAGGPWDPNDDAPRSISNEWFNVVCPLHERRIIDAYEVKQDIEWLTGDQIFETWKRVLLDAPERCIEVKAVRTKEHNFPQLFDLYLWGSARVLPLWDSFSKSPTSRLLDSSPLAKSAVYRNEYLFLPQGPRPALPASRDPFERMLAMHVRRGDYKDACIDLAKWNSTFYSWNLLDVLPDHFEASAGGGWGWNSPENMEKYTEHCLPTLDAIVQKVRDSKDDFVNVGPRGDGTTHRTLDVLYLLTNEESEWLDQLKETLRRDGWHTIRTSRDLTLDQEQRDVSMAVDMDIATRAAVFVGNGWSSFTSNIVHRRLVDGKEPITIRFF</sequence>
<evidence type="ECO:0000256" key="1">
    <source>
        <dbReference type="SAM" id="Phobius"/>
    </source>
</evidence>
<dbReference type="AlphaFoldDB" id="A0A9P5U416"/>
<reference evidence="2" key="1">
    <citation type="submission" date="2020-11" db="EMBL/GenBank/DDBJ databases">
        <authorList>
            <consortium name="DOE Joint Genome Institute"/>
            <person name="Ahrendt S."/>
            <person name="Riley R."/>
            <person name="Andreopoulos W."/>
            <person name="Labutti K."/>
            <person name="Pangilinan J."/>
            <person name="Ruiz-Duenas F.J."/>
            <person name="Barrasa J.M."/>
            <person name="Sanchez-Garcia M."/>
            <person name="Camarero S."/>
            <person name="Miyauchi S."/>
            <person name="Serrano A."/>
            <person name="Linde D."/>
            <person name="Babiker R."/>
            <person name="Drula E."/>
            <person name="Ayuso-Fernandez I."/>
            <person name="Pacheco R."/>
            <person name="Padilla G."/>
            <person name="Ferreira P."/>
            <person name="Barriuso J."/>
            <person name="Kellner H."/>
            <person name="Castanera R."/>
            <person name="Alfaro M."/>
            <person name="Ramirez L."/>
            <person name="Pisabarro A.G."/>
            <person name="Kuo A."/>
            <person name="Tritt A."/>
            <person name="Lipzen A."/>
            <person name="He G."/>
            <person name="Yan M."/>
            <person name="Ng V."/>
            <person name="Cullen D."/>
            <person name="Martin F."/>
            <person name="Rosso M.-N."/>
            <person name="Henrissat B."/>
            <person name="Hibbett D."/>
            <person name="Martinez A.T."/>
            <person name="Grigoriev I.V."/>
        </authorList>
    </citation>
    <scope>NUCLEOTIDE SEQUENCE</scope>
    <source>
        <strain evidence="2">AH 40177</strain>
    </source>
</reference>
<evidence type="ECO:0000313" key="2">
    <source>
        <dbReference type="EMBL" id="KAF9064293.1"/>
    </source>
</evidence>
<keyword evidence="1" id="KW-1133">Transmembrane helix</keyword>
<accession>A0A9P5U416</accession>
<proteinExistence type="predicted"/>
<name>A0A9P5U416_9AGAR</name>
<comment type="caution">
    <text evidence="2">The sequence shown here is derived from an EMBL/GenBank/DDBJ whole genome shotgun (WGS) entry which is preliminary data.</text>
</comment>
<protein>
    <submittedName>
        <fullName evidence="2">Uncharacterized protein</fullName>
    </submittedName>
</protein>
<gene>
    <name evidence="2" type="ORF">BDP27DRAFT_1299073</name>
</gene>
<evidence type="ECO:0000313" key="3">
    <source>
        <dbReference type="Proteomes" id="UP000772434"/>
    </source>
</evidence>
<dbReference type="Gene3D" id="3.40.50.11350">
    <property type="match status" value="1"/>
</dbReference>
<keyword evidence="1" id="KW-0812">Transmembrane</keyword>
<dbReference type="CDD" id="cd11296">
    <property type="entry name" value="O-FucT_like"/>
    <property type="match status" value="1"/>
</dbReference>
<dbReference type="Proteomes" id="UP000772434">
    <property type="component" value="Unassembled WGS sequence"/>
</dbReference>
<keyword evidence="3" id="KW-1185">Reference proteome</keyword>
<keyword evidence="1" id="KW-0472">Membrane</keyword>
<feature type="transmembrane region" description="Helical" evidence="1">
    <location>
        <begin position="27"/>
        <end position="46"/>
    </location>
</feature>
<dbReference type="EMBL" id="JADNRY010000127">
    <property type="protein sequence ID" value="KAF9064293.1"/>
    <property type="molecule type" value="Genomic_DNA"/>
</dbReference>